<keyword evidence="2" id="KW-1185">Reference proteome</keyword>
<evidence type="ECO:0000313" key="3">
    <source>
        <dbReference type="WBParaSite" id="OFLC_0001577801-mRNA-1"/>
    </source>
</evidence>
<organism evidence="3">
    <name type="scientific">Onchocerca flexuosa</name>
    <dbReference type="NCBI Taxonomy" id="387005"/>
    <lineage>
        <taxon>Eukaryota</taxon>
        <taxon>Metazoa</taxon>
        <taxon>Ecdysozoa</taxon>
        <taxon>Nematoda</taxon>
        <taxon>Chromadorea</taxon>
        <taxon>Rhabditida</taxon>
        <taxon>Spirurina</taxon>
        <taxon>Spiruromorpha</taxon>
        <taxon>Filarioidea</taxon>
        <taxon>Onchocercidae</taxon>
        <taxon>Onchocerca</taxon>
    </lineage>
</organism>
<dbReference type="Proteomes" id="UP000267606">
    <property type="component" value="Unassembled WGS sequence"/>
</dbReference>
<evidence type="ECO:0000313" key="2">
    <source>
        <dbReference type="Proteomes" id="UP000267606"/>
    </source>
</evidence>
<reference evidence="3" key="1">
    <citation type="submission" date="2016-06" db="UniProtKB">
        <authorList>
            <consortium name="WormBaseParasite"/>
        </authorList>
    </citation>
    <scope>IDENTIFICATION</scope>
</reference>
<evidence type="ECO:0000313" key="1">
    <source>
        <dbReference type="EMBL" id="VDP23747.1"/>
    </source>
</evidence>
<accession>A0A183I7Q3</accession>
<proteinExistence type="predicted"/>
<gene>
    <name evidence="1" type="ORF">OFLC_LOCUS15766</name>
</gene>
<name>A0A183I7Q3_9BILA</name>
<dbReference type="WBParaSite" id="OFLC_0001577801-mRNA-1">
    <property type="protein sequence ID" value="OFLC_0001577801-mRNA-1"/>
    <property type="gene ID" value="OFLC_0001577801"/>
</dbReference>
<sequence>MEIFFESPGCGLIKSISRPHILARRLNKIGGIVRHGTRWFQTEYSLGYNIFEYNNLTGLRFSHPVAVHSLDSQFDGTDNTACNGNTFVFYTSATSQIYSYQIDKQRSKNATISASKDRLRSLSVVQKKTVNKNSQELNDPIHVSI</sequence>
<dbReference type="STRING" id="387005.A0A183I7Q3"/>
<dbReference type="EMBL" id="UZAJ01042822">
    <property type="protein sequence ID" value="VDP23747.1"/>
    <property type="molecule type" value="Genomic_DNA"/>
</dbReference>
<protein>
    <submittedName>
        <fullName evidence="3">Bulb-type lectin domain-containing protein</fullName>
    </submittedName>
</protein>
<dbReference type="AlphaFoldDB" id="A0A183I7Q3"/>
<reference evidence="1 2" key="2">
    <citation type="submission" date="2018-11" db="EMBL/GenBank/DDBJ databases">
        <authorList>
            <consortium name="Pathogen Informatics"/>
        </authorList>
    </citation>
    <scope>NUCLEOTIDE SEQUENCE [LARGE SCALE GENOMIC DNA]</scope>
</reference>